<evidence type="ECO:0000256" key="2">
    <source>
        <dbReference type="ARBA" id="ARBA00004613"/>
    </source>
</evidence>
<accession>A0A914UIF7</accession>
<dbReference type="PRINTS" id="PR00765">
    <property type="entry name" value="CRBOXYPTASEA"/>
</dbReference>
<evidence type="ECO:0000256" key="13">
    <source>
        <dbReference type="ARBA" id="ARBA00057299"/>
    </source>
</evidence>
<evidence type="ECO:0000256" key="10">
    <source>
        <dbReference type="ARBA" id="ARBA00022833"/>
    </source>
</evidence>
<evidence type="ECO:0000256" key="15">
    <source>
        <dbReference type="SAM" id="SignalP"/>
    </source>
</evidence>
<keyword evidence="10" id="KW-0862">Zinc</keyword>
<evidence type="ECO:0000313" key="17">
    <source>
        <dbReference type="Proteomes" id="UP000887566"/>
    </source>
</evidence>
<dbReference type="CDD" id="cd03860">
    <property type="entry name" value="M14_CP_A-B_like"/>
    <property type="match status" value="1"/>
</dbReference>
<dbReference type="SMART" id="SM00631">
    <property type="entry name" value="Zn_pept"/>
    <property type="match status" value="1"/>
</dbReference>
<evidence type="ECO:0000256" key="3">
    <source>
        <dbReference type="ARBA" id="ARBA00005988"/>
    </source>
</evidence>
<dbReference type="Gene3D" id="3.30.70.340">
    <property type="entry name" value="Metallocarboxypeptidase-like"/>
    <property type="match status" value="1"/>
</dbReference>
<keyword evidence="11" id="KW-0482">Metalloprotease</keyword>
<evidence type="ECO:0000259" key="16">
    <source>
        <dbReference type="PROSITE" id="PS52035"/>
    </source>
</evidence>
<dbReference type="InterPro" id="IPR036990">
    <property type="entry name" value="M14A-like_propep"/>
</dbReference>
<keyword evidence="6" id="KW-0645">Protease</keyword>
<dbReference type="FunFam" id="3.40.630.10:FF:000040">
    <property type="entry name" value="zinc carboxypeptidase"/>
    <property type="match status" value="1"/>
</dbReference>
<dbReference type="WBParaSite" id="PSAMB.scaffold103size79677.g1896.t1">
    <property type="protein sequence ID" value="PSAMB.scaffold103size79677.g1896.t1"/>
    <property type="gene ID" value="PSAMB.scaffold103size79677.g1896"/>
</dbReference>
<evidence type="ECO:0000256" key="14">
    <source>
        <dbReference type="PROSITE-ProRule" id="PRU01379"/>
    </source>
</evidence>
<dbReference type="GO" id="GO:0005615">
    <property type="term" value="C:extracellular space"/>
    <property type="evidence" value="ECO:0007669"/>
    <property type="project" value="TreeGrafter"/>
</dbReference>
<evidence type="ECO:0000256" key="9">
    <source>
        <dbReference type="ARBA" id="ARBA00022801"/>
    </source>
</evidence>
<keyword evidence="4" id="KW-0964">Secreted</keyword>
<name>A0A914UIF7_9BILA</name>
<dbReference type="SUPFAM" id="SSF54897">
    <property type="entry name" value="Protease propeptides/inhibitors"/>
    <property type="match status" value="1"/>
</dbReference>
<evidence type="ECO:0000256" key="4">
    <source>
        <dbReference type="ARBA" id="ARBA00022525"/>
    </source>
</evidence>
<dbReference type="InterPro" id="IPR003146">
    <property type="entry name" value="M14A_act_pep"/>
</dbReference>
<dbReference type="GO" id="GO:0004181">
    <property type="term" value="F:metallocarboxypeptidase activity"/>
    <property type="evidence" value="ECO:0007669"/>
    <property type="project" value="InterPro"/>
</dbReference>
<keyword evidence="9" id="KW-0378">Hydrolase</keyword>
<dbReference type="AlphaFoldDB" id="A0A914UIF7"/>
<keyword evidence="17" id="KW-1185">Reference proteome</keyword>
<dbReference type="InterPro" id="IPR000834">
    <property type="entry name" value="Peptidase_M14"/>
</dbReference>
<evidence type="ECO:0000256" key="6">
    <source>
        <dbReference type="ARBA" id="ARBA00022670"/>
    </source>
</evidence>
<evidence type="ECO:0000256" key="1">
    <source>
        <dbReference type="ARBA" id="ARBA00001947"/>
    </source>
</evidence>
<feature type="active site" description="Proton donor/acceptor" evidence="14">
    <location>
        <position position="386"/>
    </location>
</feature>
<dbReference type="Pfam" id="PF02244">
    <property type="entry name" value="Propep_M14"/>
    <property type="match status" value="1"/>
</dbReference>
<dbReference type="GO" id="GO:0006508">
    <property type="term" value="P:proteolysis"/>
    <property type="evidence" value="ECO:0007669"/>
    <property type="project" value="UniProtKB-KW"/>
</dbReference>
<comment type="similarity">
    <text evidence="3 14">Belongs to the peptidase M14 family.</text>
</comment>
<organism evidence="17 18">
    <name type="scientific">Plectus sambesii</name>
    <dbReference type="NCBI Taxonomy" id="2011161"/>
    <lineage>
        <taxon>Eukaryota</taxon>
        <taxon>Metazoa</taxon>
        <taxon>Ecdysozoa</taxon>
        <taxon>Nematoda</taxon>
        <taxon>Chromadorea</taxon>
        <taxon>Plectida</taxon>
        <taxon>Plectina</taxon>
        <taxon>Plectoidea</taxon>
        <taxon>Plectidae</taxon>
        <taxon>Plectus</taxon>
    </lineage>
</organism>
<dbReference type="FunFam" id="3.30.70.340:FF:000001">
    <property type="entry name" value="Carboxypeptidase A5"/>
    <property type="match status" value="1"/>
</dbReference>
<dbReference type="SUPFAM" id="SSF53187">
    <property type="entry name" value="Zn-dependent exopeptidases"/>
    <property type="match status" value="1"/>
</dbReference>
<evidence type="ECO:0000256" key="8">
    <source>
        <dbReference type="ARBA" id="ARBA00022729"/>
    </source>
</evidence>
<dbReference type="PANTHER" id="PTHR11705:SF91">
    <property type="entry name" value="FI01817P-RELATED"/>
    <property type="match status" value="1"/>
</dbReference>
<feature type="signal peptide" evidence="15">
    <location>
        <begin position="1"/>
        <end position="18"/>
    </location>
</feature>
<evidence type="ECO:0000256" key="5">
    <source>
        <dbReference type="ARBA" id="ARBA00022645"/>
    </source>
</evidence>
<keyword evidence="8 15" id="KW-0732">Signal</keyword>
<dbReference type="Gene3D" id="3.40.630.10">
    <property type="entry name" value="Zn peptidases"/>
    <property type="match status" value="1"/>
</dbReference>
<evidence type="ECO:0000313" key="18">
    <source>
        <dbReference type="WBParaSite" id="PSAMB.scaffold103size79677.g1896.t1"/>
    </source>
</evidence>
<comment type="function">
    <text evidence="13">Involved in the digestion of the blood meal.</text>
</comment>
<comment type="cofactor">
    <cofactor evidence="1">
        <name>Zn(2+)</name>
        <dbReference type="ChEBI" id="CHEBI:29105"/>
    </cofactor>
</comment>
<evidence type="ECO:0000256" key="11">
    <source>
        <dbReference type="ARBA" id="ARBA00023049"/>
    </source>
</evidence>
<dbReference type="PROSITE" id="PS52035">
    <property type="entry name" value="PEPTIDASE_M14"/>
    <property type="match status" value="1"/>
</dbReference>
<dbReference type="Pfam" id="PF00246">
    <property type="entry name" value="Peptidase_M14"/>
    <property type="match status" value="1"/>
</dbReference>
<evidence type="ECO:0000256" key="7">
    <source>
        <dbReference type="ARBA" id="ARBA00022723"/>
    </source>
</evidence>
<protein>
    <submittedName>
        <fullName evidence="18">Peptidase M14 carboxypeptidase A domain-containing protein</fullName>
    </submittedName>
</protein>
<evidence type="ECO:0000256" key="12">
    <source>
        <dbReference type="ARBA" id="ARBA00023157"/>
    </source>
</evidence>
<keyword evidence="12" id="KW-1015">Disulfide bond</keyword>
<dbReference type="GO" id="GO:0008270">
    <property type="term" value="F:zinc ion binding"/>
    <property type="evidence" value="ECO:0007669"/>
    <property type="project" value="InterPro"/>
</dbReference>
<reference evidence="18" key="1">
    <citation type="submission" date="2022-11" db="UniProtKB">
        <authorList>
            <consortium name="WormBaseParasite"/>
        </authorList>
    </citation>
    <scope>IDENTIFICATION</scope>
</reference>
<dbReference type="PANTHER" id="PTHR11705">
    <property type="entry name" value="PROTEASE FAMILY M14 CARBOXYPEPTIDASE A,B"/>
    <property type="match status" value="1"/>
</dbReference>
<proteinExistence type="inferred from homology"/>
<dbReference type="Proteomes" id="UP000887566">
    <property type="component" value="Unplaced"/>
</dbReference>
<comment type="subcellular location">
    <subcellularLocation>
        <location evidence="2">Secreted</location>
    </subcellularLocation>
</comment>
<keyword evidence="7" id="KW-0479">Metal-binding</keyword>
<feature type="domain" description="Peptidase M14" evidence="16">
    <location>
        <begin position="128"/>
        <end position="427"/>
    </location>
</feature>
<keyword evidence="5" id="KW-0121">Carboxypeptidase</keyword>
<sequence length="432" mass="48345">MVRIQSLLVLALIATALGYKRYEGYKVLQVKPENEDQVHALVKMNQVLGFEVDFWRDARAVGRNCDFMIPPEKESLVMDFLAYFGITPKVVVNDVSVMIDRSMKEQQEKPKIDWKAVKADPNQFPLDQYHTHDDINAWLQSVAATYSSFVTISSLGKTLQGRDMLFLKIGTPKPNKNALWIDAGIHAREWVADATALYTISQLVNGYSTKFKTLLDAIDIIIAPSVNPDGYEYSRLSDRNWRKTRSGPRQGCYGVDPNRNWSFHWGESGVSTSPCSDIYDGPSPFTEKNCQNMKAYLDANNNTIKGMLTLHSYGEDWIYPWGYKTHTYPPDVNDLRALGLQAAAAIQAVHGTKYVVANSADSLYPAAGASDDYSKSIGIKWVYTVELRPGDGDTANDHQYGFNLPAKFIIPTAEETFPGLMVVANRIMTGPN</sequence>
<feature type="chain" id="PRO_5037916675" evidence="15">
    <location>
        <begin position="19"/>
        <end position="432"/>
    </location>
</feature>